<evidence type="ECO:0000313" key="3">
    <source>
        <dbReference type="Proteomes" id="UP001583186"/>
    </source>
</evidence>
<dbReference type="EMBL" id="JAWCUI010000003">
    <property type="protein sequence ID" value="KAL1903028.1"/>
    <property type="molecule type" value="Genomic_DNA"/>
</dbReference>
<proteinExistence type="predicted"/>
<reference evidence="2 3" key="1">
    <citation type="journal article" date="2024" name="IMA Fungus">
        <title>IMA Genome - F19 : A genome assembly and annotation guide to empower mycologists, including annotated draft genome sequences of Ceratocystis pirilliformis, Diaporthe australafricana, Fusarium ophioides, Paecilomyces lecythidis, and Sporothrix stenoceras.</title>
        <authorList>
            <person name="Aylward J."/>
            <person name="Wilson A.M."/>
            <person name="Visagie C.M."/>
            <person name="Spraker J."/>
            <person name="Barnes I."/>
            <person name="Buitendag C."/>
            <person name="Ceriani C."/>
            <person name="Del Mar Angel L."/>
            <person name="du Plessis D."/>
            <person name="Fuchs T."/>
            <person name="Gasser K."/>
            <person name="Kramer D."/>
            <person name="Li W."/>
            <person name="Munsamy K."/>
            <person name="Piso A."/>
            <person name="Price J.L."/>
            <person name="Sonnekus B."/>
            <person name="Thomas C."/>
            <person name="van der Nest A."/>
            <person name="van Dijk A."/>
            <person name="van Heerden A."/>
            <person name="van Vuuren N."/>
            <person name="Yilmaz N."/>
            <person name="Duong T.A."/>
            <person name="van der Merwe N.A."/>
            <person name="Wingfield M.J."/>
            <person name="Wingfield B.D."/>
        </authorList>
    </citation>
    <scope>NUCLEOTIDE SEQUENCE [LARGE SCALE GENOMIC DNA]</scope>
    <source>
        <strain evidence="2 3">CMW 5346</strain>
    </source>
</reference>
<dbReference type="Proteomes" id="UP001583186">
    <property type="component" value="Unassembled WGS sequence"/>
</dbReference>
<name>A0ABR3ZTE1_9PEZI</name>
<sequence>MSTTPLTLLPLWSRQEAHQQRWGPTIRGMVGSGLVCCGFVLFRCIYGDDDAWARFLDTMKQRVYTHVQRDADAGEAFVRYVEPALAWTVIEDETTLANATKEQVRERFIAWRDEQLRDTAQHVSVAQAGFYNDLPRFNYCLCVDQACLNSLEVYRTVEDQLGFYEAGLPVTVALVASPWARPYASLADLQKQDKWLGWGVFSSRGQPSDDDEDDEDDEEKAAEDEFPPIESSTSYDVGWMYIEVKTLVGTYDMLHGGDKWEHYYLRPPLVHPRHRFRRPTLYSLQS</sequence>
<comment type="caution">
    <text evidence="2">The sequence shown here is derived from an EMBL/GenBank/DDBJ whole genome shotgun (WGS) entry which is preliminary data.</text>
</comment>
<evidence type="ECO:0000313" key="2">
    <source>
        <dbReference type="EMBL" id="KAL1903028.1"/>
    </source>
</evidence>
<evidence type="ECO:0000256" key="1">
    <source>
        <dbReference type="SAM" id="MobiDB-lite"/>
    </source>
</evidence>
<organism evidence="2 3">
    <name type="scientific">Sporothrix stenoceras</name>
    <dbReference type="NCBI Taxonomy" id="5173"/>
    <lineage>
        <taxon>Eukaryota</taxon>
        <taxon>Fungi</taxon>
        <taxon>Dikarya</taxon>
        <taxon>Ascomycota</taxon>
        <taxon>Pezizomycotina</taxon>
        <taxon>Sordariomycetes</taxon>
        <taxon>Sordariomycetidae</taxon>
        <taxon>Ophiostomatales</taxon>
        <taxon>Ophiostomataceae</taxon>
        <taxon>Sporothrix</taxon>
    </lineage>
</organism>
<gene>
    <name evidence="2" type="ORF">Sste5346_000941</name>
</gene>
<accession>A0ABR3ZTE1</accession>
<feature type="compositionally biased region" description="Acidic residues" evidence="1">
    <location>
        <begin position="208"/>
        <end position="227"/>
    </location>
</feature>
<feature type="region of interest" description="Disordered" evidence="1">
    <location>
        <begin position="202"/>
        <end position="231"/>
    </location>
</feature>
<protein>
    <submittedName>
        <fullName evidence="2">Uncharacterized protein</fullName>
    </submittedName>
</protein>
<keyword evidence="3" id="KW-1185">Reference proteome</keyword>